<dbReference type="InterPro" id="IPR022627">
    <property type="entry name" value="DUF3502"/>
</dbReference>
<dbReference type="eggNOG" id="COG1653">
    <property type="taxonomic scope" value="Bacteria"/>
</dbReference>
<accession>S0FHT3</accession>
<keyword evidence="2" id="KW-0813">Transport</keyword>
<dbReference type="PATRIC" id="fig|1195236.3.peg.3314"/>
<dbReference type="AlphaFoldDB" id="S0FHT3"/>
<keyword evidence="3" id="KW-1185">Reference proteome</keyword>
<dbReference type="EMBL" id="AORV01000043">
    <property type="protein sequence ID" value="EMS71092.1"/>
    <property type="molecule type" value="Genomic_DNA"/>
</dbReference>
<evidence type="ECO:0000259" key="1">
    <source>
        <dbReference type="Pfam" id="PF12010"/>
    </source>
</evidence>
<dbReference type="STRING" id="1195236.CTER_3090"/>
<gene>
    <name evidence="2" type="ORF">CTER_3090</name>
</gene>
<dbReference type="RefSeq" id="WP_004627105.1">
    <property type="nucleotide sequence ID" value="NZ_AORV01000043.1"/>
</dbReference>
<name>S0FHT3_RUMCE</name>
<dbReference type="Pfam" id="PF12010">
    <property type="entry name" value="DUF3502"/>
    <property type="match status" value="1"/>
</dbReference>
<dbReference type="Proteomes" id="UP000014155">
    <property type="component" value="Unassembled WGS sequence"/>
</dbReference>
<dbReference type="PANTHER" id="PTHR43649">
    <property type="entry name" value="ARABINOSE-BINDING PROTEIN-RELATED"/>
    <property type="match status" value="1"/>
</dbReference>
<reference evidence="2 3" key="1">
    <citation type="journal article" date="2013" name="Genome Announc.">
        <title>Draft Genome Sequence of the Cellulolytic, Mesophilic, Anaerobic Bacterium Clostridium termitidis Strain CT1112 (DSM 5398).</title>
        <authorList>
            <person name="Lal S."/>
            <person name="Ramachandran U."/>
            <person name="Zhang X."/>
            <person name="Munir R."/>
            <person name="Sparling R."/>
            <person name="Levin D.B."/>
        </authorList>
    </citation>
    <scope>NUCLEOTIDE SEQUENCE [LARGE SCALE GENOMIC DNA]</scope>
    <source>
        <strain evidence="2 3">CT1112</strain>
    </source>
</reference>
<sequence length="505" mass="56910">MKVSMKNSHGKPVIILCLLFIMTFNFGNLQTVSAEPDALKDAPKLEQVRLNWFFPSGGGDQKDMAQVEKAINEYLEGKINVNLDLVTCPWNEYDTKLRTVIAAGMPFDINFTSNWTGDYRKLASDSFYKDITDMLDTYAPKTKALLGKNILKGAEVNGRIYAIPVYNSSIVNCYGILLNNDLVKKYKIDISKVKKLQDLEPILKTVKSKDKKLIAFYPSDKYGNQPEIVNLLNYDKLTPYCPGAVLRDGKTTKVINEFETGDAKNLFSLMNKWYKAGYIPKSASRGNQFFDSNKNNIFAMYSGITANTHEEMINYNKLDMIPVQLGNSALTTGGIRGAMQAISYKSENPERALVLLELVNTDKTLSDMINYGIEGVHYRRTGTNTVTQLLQGEISYNPSMAWLFGNESTASSLSGWSPERWNNLDKRLKTSVVSPLIGFEFDSSPIEEQMWKINSITNKYLFDLSFGKTDPTATLSKMNSEMKKAGLQKVLTEMQKQVDNFKIKK</sequence>
<keyword evidence="2" id="KW-0762">Sugar transport</keyword>
<dbReference type="InterPro" id="IPR050490">
    <property type="entry name" value="Bact_solute-bd_prot1"/>
</dbReference>
<dbReference type="Gene3D" id="3.40.190.10">
    <property type="entry name" value="Periplasmic binding protein-like II"/>
    <property type="match status" value="2"/>
</dbReference>
<evidence type="ECO:0000313" key="2">
    <source>
        <dbReference type="EMBL" id="EMS71092.1"/>
    </source>
</evidence>
<proteinExistence type="predicted"/>
<dbReference type="PANTHER" id="PTHR43649:SF17">
    <property type="entry name" value="ABC TRANSPORTER SOLUTE BINDING PROTEIN-SUGAR TRANSPORT"/>
    <property type="match status" value="1"/>
</dbReference>
<evidence type="ECO:0000313" key="3">
    <source>
        <dbReference type="Proteomes" id="UP000014155"/>
    </source>
</evidence>
<feature type="domain" description="DUF3502" evidence="1">
    <location>
        <begin position="435"/>
        <end position="502"/>
    </location>
</feature>
<organism evidence="2 3">
    <name type="scientific">Ruminiclostridium cellobioparum subsp. termitidis CT1112</name>
    <dbReference type="NCBI Taxonomy" id="1195236"/>
    <lineage>
        <taxon>Bacteria</taxon>
        <taxon>Bacillati</taxon>
        <taxon>Bacillota</taxon>
        <taxon>Clostridia</taxon>
        <taxon>Eubacteriales</taxon>
        <taxon>Oscillospiraceae</taxon>
        <taxon>Ruminiclostridium</taxon>
    </lineage>
</organism>
<protein>
    <submittedName>
        <fullName evidence="2">ABC-type sugar transport system, periplasmic component</fullName>
    </submittedName>
</protein>
<dbReference type="SUPFAM" id="SSF53850">
    <property type="entry name" value="Periplasmic binding protein-like II"/>
    <property type="match status" value="1"/>
</dbReference>
<dbReference type="Pfam" id="PF01547">
    <property type="entry name" value="SBP_bac_1"/>
    <property type="match status" value="1"/>
</dbReference>
<dbReference type="InterPro" id="IPR006059">
    <property type="entry name" value="SBP"/>
</dbReference>
<comment type="caution">
    <text evidence="2">The sequence shown here is derived from an EMBL/GenBank/DDBJ whole genome shotgun (WGS) entry which is preliminary data.</text>
</comment>